<proteinExistence type="predicted"/>
<protein>
    <submittedName>
        <fullName evidence="1">9520_t:CDS:1</fullName>
    </submittedName>
</protein>
<sequence>MCQQGMEFSISSSLNSFKSLGKTAAAILQLYQNVHCLIYFGSHPAQLNLREKIMDMISVFYPN</sequence>
<evidence type="ECO:0000313" key="2">
    <source>
        <dbReference type="Proteomes" id="UP000789375"/>
    </source>
</evidence>
<name>A0A9N9ICV0_FUNMO</name>
<dbReference type="EMBL" id="CAJVPP010016796">
    <property type="protein sequence ID" value="CAG8730697.1"/>
    <property type="molecule type" value="Genomic_DNA"/>
</dbReference>
<keyword evidence="2" id="KW-1185">Reference proteome</keyword>
<gene>
    <name evidence="1" type="ORF">FMOSSE_LOCUS15636</name>
</gene>
<dbReference type="Proteomes" id="UP000789375">
    <property type="component" value="Unassembled WGS sequence"/>
</dbReference>
<dbReference type="AlphaFoldDB" id="A0A9N9ICV0"/>
<evidence type="ECO:0000313" key="1">
    <source>
        <dbReference type="EMBL" id="CAG8730697.1"/>
    </source>
</evidence>
<organism evidence="1 2">
    <name type="scientific">Funneliformis mosseae</name>
    <name type="common">Endomycorrhizal fungus</name>
    <name type="synonym">Glomus mosseae</name>
    <dbReference type="NCBI Taxonomy" id="27381"/>
    <lineage>
        <taxon>Eukaryota</taxon>
        <taxon>Fungi</taxon>
        <taxon>Fungi incertae sedis</taxon>
        <taxon>Mucoromycota</taxon>
        <taxon>Glomeromycotina</taxon>
        <taxon>Glomeromycetes</taxon>
        <taxon>Glomerales</taxon>
        <taxon>Glomeraceae</taxon>
        <taxon>Funneliformis</taxon>
    </lineage>
</organism>
<accession>A0A9N9ICV0</accession>
<reference evidence="1" key="1">
    <citation type="submission" date="2021-06" db="EMBL/GenBank/DDBJ databases">
        <authorList>
            <person name="Kallberg Y."/>
            <person name="Tangrot J."/>
            <person name="Rosling A."/>
        </authorList>
    </citation>
    <scope>NUCLEOTIDE SEQUENCE</scope>
    <source>
        <strain evidence="1">87-6 pot B 2015</strain>
    </source>
</reference>
<feature type="non-terminal residue" evidence="1">
    <location>
        <position position="63"/>
    </location>
</feature>
<comment type="caution">
    <text evidence="1">The sequence shown here is derived from an EMBL/GenBank/DDBJ whole genome shotgun (WGS) entry which is preliminary data.</text>
</comment>